<feature type="transmembrane region" description="Helical" evidence="5">
    <location>
        <begin position="46"/>
        <end position="68"/>
    </location>
</feature>
<keyword evidence="3 5" id="KW-1133">Transmembrane helix</keyword>
<sequence>MTDRQAGLVSDVLAWWRGLSGAQRFFGLCLLLAPCLLLVSRDGRNLALLLAGLPGLWFGFRIGFLRFADNGARRWLWLVWAFLMVGLLAWALDGFGMEGLGRLDRHNRLLFFLPWLISLLWLQPPVRLLWAALAVGGLVTGVAAGLEVWQSGQGLDHRVSGDAHVMSFGLVSCLMAVCLAGGAWRYRSEWLALLLGLGAAAALLAMLMTGVRAGVVGVAAGFLTLAILLLRYGDRRGGAVFLLGPMAVLAVALLVAQDGIGARFGEGVHQVRAYFSLEARLPPRAESRTGCQDDARILAVLLDGPRFHQQGLDEARVVEAEAGKPCGEGARIHLRAADEAPAEARLPRSLSERREDQAARVQVRGEGARIRARGGEWQSVPAESGELLLDAGRFATSNLQIELAPGGWIDVTPIARWKGEYRYTHVYRSMGRRMEMWRLAWQAFLERPLLGHGTGTFGNYLIAQAEAGLGDHRITPYSHAHSEYFEALATRGILGFLALLLLLGGLLYVSLRPGPGQPKRGGHDGLPFAAAWMALCGTFLTEAGLSMNLVAVSVALLMAMALYLGGHGRQPTDWCFNRLRVGRSRKRSAAD</sequence>
<feature type="transmembrane region" description="Helical" evidence="5">
    <location>
        <begin position="21"/>
        <end position="39"/>
    </location>
</feature>
<dbReference type="PANTHER" id="PTHR37422:SF13">
    <property type="entry name" value="LIPOPOLYSACCHARIDE BIOSYNTHESIS PROTEIN PA4999-RELATED"/>
    <property type="match status" value="1"/>
</dbReference>
<feature type="transmembrane region" description="Helical" evidence="5">
    <location>
        <begin position="190"/>
        <end position="207"/>
    </location>
</feature>
<feature type="transmembrane region" description="Helical" evidence="5">
    <location>
        <begin position="214"/>
        <end position="232"/>
    </location>
</feature>
<evidence type="ECO:0000256" key="5">
    <source>
        <dbReference type="SAM" id="Phobius"/>
    </source>
</evidence>
<dbReference type="Pfam" id="PF04932">
    <property type="entry name" value="Wzy_C"/>
    <property type="match status" value="1"/>
</dbReference>
<comment type="subcellular location">
    <subcellularLocation>
        <location evidence="1">Membrane</location>
        <topology evidence="1">Multi-pass membrane protein</topology>
    </subcellularLocation>
</comment>
<comment type="caution">
    <text evidence="7">The sequence shown here is derived from an EMBL/GenBank/DDBJ whole genome shotgun (WGS) entry which is preliminary data.</text>
</comment>
<organism evidence="7 8">
    <name type="scientific">Natronospira bacteriovora</name>
    <dbReference type="NCBI Taxonomy" id="3069753"/>
    <lineage>
        <taxon>Bacteria</taxon>
        <taxon>Pseudomonadati</taxon>
        <taxon>Pseudomonadota</taxon>
        <taxon>Gammaproteobacteria</taxon>
        <taxon>Natronospirales</taxon>
        <taxon>Natronospiraceae</taxon>
        <taxon>Natronospira</taxon>
    </lineage>
</organism>
<feature type="transmembrane region" description="Helical" evidence="5">
    <location>
        <begin position="492"/>
        <end position="511"/>
    </location>
</feature>
<evidence type="ECO:0000256" key="2">
    <source>
        <dbReference type="ARBA" id="ARBA00022692"/>
    </source>
</evidence>
<dbReference type="EMBL" id="JAVDDT010000006">
    <property type="protein sequence ID" value="MDQ2070113.1"/>
    <property type="molecule type" value="Genomic_DNA"/>
</dbReference>
<proteinExistence type="predicted"/>
<accession>A0ABU0W7U5</accession>
<keyword evidence="2 5" id="KW-0812">Transmembrane</keyword>
<evidence type="ECO:0000256" key="1">
    <source>
        <dbReference type="ARBA" id="ARBA00004141"/>
    </source>
</evidence>
<evidence type="ECO:0000313" key="7">
    <source>
        <dbReference type="EMBL" id="MDQ2070113.1"/>
    </source>
</evidence>
<dbReference type="PANTHER" id="PTHR37422">
    <property type="entry name" value="TEICHURONIC ACID BIOSYNTHESIS PROTEIN TUAE"/>
    <property type="match status" value="1"/>
</dbReference>
<feature type="transmembrane region" description="Helical" evidence="5">
    <location>
        <begin position="74"/>
        <end position="95"/>
    </location>
</feature>
<feature type="domain" description="O-antigen ligase-related" evidence="6">
    <location>
        <begin position="428"/>
        <end position="500"/>
    </location>
</feature>
<feature type="transmembrane region" description="Helical" evidence="5">
    <location>
        <begin position="161"/>
        <end position="184"/>
    </location>
</feature>
<feature type="transmembrane region" description="Helical" evidence="5">
    <location>
        <begin position="531"/>
        <end position="564"/>
    </location>
</feature>
<dbReference type="InterPro" id="IPR007016">
    <property type="entry name" value="O-antigen_ligase-rel_domated"/>
</dbReference>
<feature type="transmembrane region" description="Helical" evidence="5">
    <location>
        <begin position="238"/>
        <end position="256"/>
    </location>
</feature>
<dbReference type="RefSeq" id="WP_306728613.1">
    <property type="nucleotide sequence ID" value="NZ_JAVDDT010000006.1"/>
</dbReference>
<dbReference type="GO" id="GO:0016874">
    <property type="term" value="F:ligase activity"/>
    <property type="evidence" value="ECO:0007669"/>
    <property type="project" value="UniProtKB-KW"/>
</dbReference>
<gene>
    <name evidence="7" type="ORF">RBH19_09510</name>
</gene>
<evidence type="ECO:0000256" key="4">
    <source>
        <dbReference type="ARBA" id="ARBA00023136"/>
    </source>
</evidence>
<dbReference type="Proteomes" id="UP001239019">
    <property type="component" value="Unassembled WGS sequence"/>
</dbReference>
<keyword evidence="8" id="KW-1185">Reference proteome</keyword>
<reference evidence="7 8" key="1">
    <citation type="submission" date="2023-08" db="EMBL/GenBank/DDBJ databases">
        <title>Whole-genome sequencing of halo(alkali)philic microorganisms from hypersaline lakes.</title>
        <authorList>
            <person name="Sorokin D.Y."/>
            <person name="Abbas B."/>
            <person name="Merkel A.Y."/>
        </authorList>
    </citation>
    <scope>NUCLEOTIDE SEQUENCE [LARGE SCALE GENOMIC DNA]</scope>
    <source>
        <strain evidence="7 8">AB-CW4</strain>
    </source>
</reference>
<feature type="transmembrane region" description="Helical" evidence="5">
    <location>
        <begin position="107"/>
        <end position="123"/>
    </location>
</feature>
<keyword evidence="7" id="KW-0436">Ligase</keyword>
<name>A0ABU0W7U5_9GAMM</name>
<dbReference type="InterPro" id="IPR051533">
    <property type="entry name" value="WaaL-like"/>
</dbReference>
<evidence type="ECO:0000256" key="3">
    <source>
        <dbReference type="ARBA" id="ARBA00022989"/>
    </source>
</evidence>
<protein>
    <submittedName>
        <fullName evidence="7">O-antigen ligase family protein</fullName>
    </submittedName>
</protein>
<evidence type="ECO:0000259" key="6">
    <source>
        <dbReference type="Pfam" id="PF04932"/>
    </source>
</evidence>
<evidence type="ECO:0000313" key="8">
    <source>
        <dbReference type="Proteomes" id="UP001239019"/>
    </source>
</evidence>
<keyword evidence="4 5" id="KW-0472">Membrane</keyword>